<organism evidence="1 2">
    <name type="scientific">Rhizophagus clarus</name>
    <dbReference type="NCBI Taxonomy" id="94130"/>
    <lineage>
        <taxon>Eukaryota</taxon>
        <taxon>Fungi</taxon>
        <taxon>Fungi incertae sedis</taxon>
        <taxon>Mucoromycota</taxon>
        <taxon>Glomeromycotina</taxon>
        <taxon>Glomeromycetes</taxon>
        <taxon>Glomerales</taxon>
        <taxon>Glomeraceae</taxon>
        <taxon>Rhizophagus</taxon>
    </lineage>
</organism>
<comment type="caution">
    <text evidence="1">The sequence shown here is derived from an EMBL/GenBank/DDBJ whole genome shotgun (WGS) entry which is preliminary data.</text>
</comment>
<proteinExistence type="predicted"/>
<keyword evidence="2" id="KW-1185">Reference proteome</keyword>
<reference evidence="1 2" key="1">
    <citation type="submission" date="2017-11" db="EMBL/GenBank/DDBJ databases">
        <title>The genome of Rhizophagus clarus HR1 reveals common genetic basis of auxotrophy among arbuscular mycorrhizal fungi.</title>
        <authorList>
            <person name="Kobayashi Y."/>
        </authorList>
    </citation>
    <scope>NUCLEOTIDE SEQUENCE [LARGE SCALE GENOMIC DNA]</scope>
    <source>
        <strain evidence="1 2">HR1</strain>
    </source>
</reference>
<protein>
    <submittedName>
        <fullName evidence="1">Uncharacterized protein</fullName>
    </submittedName>
</protein>
<accession>A0A2Z6QKK0</accession>
<evidence type="ECO:0000313" key="1">
    <source>
        <dbReference type="EMBL" id="GBB90673.1"/>
    </source>
</evidence>
<name>A0A2Z6QKK0_9GLOM</name>
<dbReference type="AlphaFoldDB" id="A0A2Z6QKK0"/>
<evidence type="ECO:0000313" key="2">
    <source>
        <dbReference type="Proteomes" id="UP000247702"/>
    </source>
</evidence>
<dbReference type="Proteomes" id="UP000247702">
    <property type="component" value="Unassembled WGS sequence"/>
</dbReference>
<gene>
    <name evidence="1" type="ORF">RclHR1_01770021</name>
</gene>
<sequence length="68" mass="8285">MCLSSNLDKSSRKRKVLEEVKKSWKANSTLWETDWSSHYFMDPVEGDKYHYLRNRRLLLHNIIWDTDI</sequence>
<dbReference type="EMBL" id="BEXD01000857">
    <property type="protein sequence ID" value="GBB90673.1"/>
    <property type="molecule type" value="Genomic_DNA"/>
</dbReference>